<sequence length="262" mass="29727">MSDQNPNPTRPVSSFLPSPRFFNTLFSPKTLVETESSPTSILETNFNSVNDPFEINKSRIKPMKVFKKNENPCEKYDHEGIALALIEDQPNDDQTIYKPNKINRKILFASNLKIQIPDNNNNNSSDYGIKTRSLVTTPTGYGSPRNCFSGPLSLKEMELTEEYTRVVSHGPNPKTIHIYDDCVVESCCGSTELKKPGPKPSCEGFLSFCYACNKSLEEDDDIFIYRLPFEISNYAVFYEMLIRCIFNYGNIKLLSHTSSLLN</sequence>
<dbReference type="EMBL" id="PKPP01000267">
    <property type="protein sequence ID" value="PWA95071.1"/>
    <property type="molecule type" value="Genomic_DNA"/>
</dbReference>
<dbReference type="InterPro" id="IPR007650">
    <property type="entry name" value="Zf-FLZ_dom"/>
</dbReference>
<gene>
    <name evidence="6" type="ORF">CTI12_AA010820</name>
</gene>
<evidence type="ECO:0000256" key="1">
    <source>
        <dbReference type="ARBA" id="ARBA00009374"/>
    </source>
</evidence>
<evidence type="ECO:0000256" key="4">
    <source>
        <dbReference type="PROSITE-ProRule" id="PRU01131"/>
    </source>
</evidence>
<dbReference type="Proteomes" id="UP000245207">
    <property type="component" value="Unassembled WGS sequence"/>
</dbReference>
<comment type="caution">
    <text evidence="6">The sequence shown here is derived from an EMBL/GenBank/DDBJ whole genome shotgun (WGS) entry which is preliminary data.</text>
</comment>
<keyword evidence="2" id="KW-0479">Metal-binding</keyword>
<evidence type="ECO:0000259" key="5">
    <source>
        <dbReference type="PROSITE" id="PS51795"/>
    </source>
</evidence>
<keyword evidence="7" id="KW-1185">Reference proteome</keyword>
<protein>
    <recommendedName>
        <fullName evidence="5">FLZ-type domain-containing protein</fullName>
    </recommendedName>
</protein>
<dbReference type="Pfam" id="PF04570">
    <property type="entry name" value="zf-FLZ"/>
    <property type="match status" value="1"/>
</dbReference>
<dbReference type="PROSITE" id="PS51795">
    <property type="entry name" value="ZF_FLZ"/>
    <property type="match status" value="1"/>
</dbReference>
<reference evidence="6 7" key="1">
    <citation type="journal article" date="2018" name="Mol. Plant">
        <title>The genome of Artemisia annua provides insight into the evolution of Asteraceae family and artemisinin biosynthesis.</title>
        <authorList>
            <person name="Shen Q."/>
            <person name="Zhang L."/>
            <person name="Liao Z."/>
            <person name="Wang S."/>
            <person name="Yan T."/>
            <person name="Shi P."/>
            <person name="Liu M."/>
            <person name="Fu X."/>
            <person name="Pan Q."/>
            <person name="Wang Y."/>
            <person name="Lv Z."/>
            <person name="Lu X."/>
            <person name="Zhang F."/>
            <person name="Jiang W."/>
            <person name="Ma Y."/>
            <person name="Chen M."/>
            <person name="Hao X."/>
            <person name="Li L."/>
            <person name="Tang Y."/>
            <person name="Lv G."/>
            <person name="Zhou Y."/>
            <person name="Sun X."/>
            <person name="Brodelius P.E."/>
            <person name="Rose J.K.C."/>
            <person name="Tang K."/>
        </authorList>
    </citation>
    <scope>NUCLEOTIDE SEQUENCE [LARGE SCALE GENOMIC DNA]</scope>
    <source>
        <strain evidence="7">cv. Huhao1</strain>
        <tissue evidence="6">Leaf</tissue>
    </source>
</reference>
<dbReference type="GO" id="GO:0008270">
    <property type="term" value="F:zinc ion binding"/>
    <property type="evidence" value="ECO:0007669"/>
    <property type="project" value="UniProtKB-KW"/>
</dbReference>
<dbReference type="PANTHER" id="PTHR46443">
    <property type="entry name" value="FCS-LIKE ZINC FINGER 8"/>
    <property type="match status" value="1"/>
</dbReference>
<dbReference type="InterPro" id="IPR044593">
    <property type="entry name" value="FLZ8/MARD1"/>
</dbReference>
<evidence type="ECO:0000256" key="2">
    <source>
        <dbReference type="ARBA" id="ARBA00022723"/>
    </source>
</evidence>
<name>A0A2U1QAP3_ARTAN</name>
<feature type="domain" description="FLZ-type" evidence="5">
    <location>
        <begin position="204"/>
        <end position="262"/>
    </location>
</feature>
<evidence type="ECO:0000313" key="6">
    <source>
        <dbReference type="EMBL" id="PWA95071.1"/>
    </source>
</evidence>
<dbReference type="PANTHER" id="PTHR46443:SF3">
    <property type="entry name" value="PROTEIN MARD1"/>
    <property type="match status" value="1"/>
</dbReference>
<evidence type="ECO:0000256" key="3">
    <source>
        <dbReference type="ARBA" id="ARBA00022771"/>
    </source>
</evidence>
<keyword evidence="3" id="KW-0862">Zinc</keyword>
<dbReference type="AlphaFoldDB" id="A0A2U1QAP3"/>
<dbReference type="OrthoDB" id="1902692at2759"/>
<proteinExistence type="inferred from homology"/>
<organism evidence="6 7">
    <name type="scientific">Artemisia annua</name>
    <name type="common">Sweet wormwood</name>
    <dbReference type="NCBI Taxonomy" id="35608"/>
    <lineage>
        <taxon>Eukaryota</taxon>
        <taxon>Viridiplantae</taxon>
        <taxon>Streptophyta</taxon>
        <taxon>Embryophyta</taxon>
        <taxon>Tracheophyta</taxon>
        <taxon>Spermatophyta</taxon>
        <taxon>Magnoliopsida</taxon>
        <taxon>eudicotyledons</taxon>
        <taxon>Gunneridae</taxon>
        <taxon>Pentapetalae</taxon>
        <taxon>asterids</taxon>
        <taxon>campanulids</taxon>
        <taxon>Asterales</taxon>
        <taxon>Asteraceae</taxon>
        <taxon>Asteroideae</taxon>
        <taxon>Anthemideae</taxon>
        <taxon>Artemisiinae</taxon>
        <taxon>Artemisia</taxon>
    </lineage>
</organism>
<feature type="zinc finger region" description="FLZ-type" evidence="4">
    <location>
        <begin position="204"/>
        <end position="262"/>
    </location>
</feature>
<evidence type="ECO:0000313" key="7">
    <source>
        <dbReference type="Proteomes" id="UP000245207"/>
    </source>
</evidence>
<keyword evidence="3" id="KW-0863">Zinc-finger</keyword>
<dbReference type="STRING" id="35608.A0A2U1QAP3"/>
<accession>A0A2U1QAP3</accession>
<comment type="similarity">
    <text evidence="1">Belongs to the FLZ family.</text>
</comment>